<organism evidence="10 11">
    <name type="scientific">Pseudofulvimonas gallinarii</name>
    <dbReference type="NCBI Taxonomy" id="634155"/>
    <lineage>
        <taxon>Bacteria</taxon>
        <taxon>Pseudomonadati</taxon>
        <taxon>Pseudomonadota</taxon>
        <taxon>Gammaproteobacteria</taxon>
        <taxon>Lysobacterales</taxon>
        <taxon>Rhodanobacteraceae</taxon>
        <taxon>Pseudofulvimonas</taxon>
    </lineage>
</organism>
<evidence type="ECO:0000256" key="8">
    <source>
        <dbReference type="HAMAP-Rule" id="MF_00692"/>
    </source>
</evidence>
<comment type="cofactor">
    <cofactor evidence="8">
        <name>Mg(2+)</name>
        <dbReference type="ChEBI" id="CHEBI:18420"/>
    </cofactor>
    <cofactor evidence="8">
        <name>Mn(2+)</name>
        <dbReference type="ChEBI" id="CHEBI:29035"/>
    </cofactor>
</comment>
<keyword evidence="2 8" id="KW-0808">Transferase</keyword>
<dbReference type="GO" id="GO:0000287">
    <property type="term" value="F:magnesium ion binding"/>
    <property type="evidence" value="ECO:0007669"/>
    <property type="project" value="UniProtKB-UniRule"/>
</dbReference>
<keyword evidence="5 8" id="KW-0547">Nucleotide-binding</keyword>
<feature type="binding site" evidence="8">
    <location>
        <position position="265"/>
    </location>
    <ligand>
        <name>Mg(2+)</name>
        <dbReference type="ChEBI" id="CHEBI:18420"/>
    </ligand>
</feature>
<dbReference type="GO" id="GO:0070733">
    <property type="term" value="F:AMPylase activity"/>
    <property type="evidence" value="ECO:0007669"/>
    <property type="project" value="UniProtKB-EC"/>
</dbReference>
<dbReference type="EMBL" id="SMAF01000001">
    <property type="protein sequence ID" value="TCT01461.1"/>
    <property type="molecule type" value="Genomic_DNA"/>
</dbReference>
<evidence type="ECO:0000256" key="5">
    <source>
        <dbReference type="ARBA" id="ARBA00022741"/>
    </source>
</evidence>
<evidence type="ECO:0000256" key="2">
    <source>
        <dbReference type="ARBA" id="ARBA00022679"/>
    </source>
</evidence>
<evidence type="ECO:0000256" key="7">
    <source>
        <dbReference type="ARBA" id="ARBA00022842"/>
    </source>
</evidence>
<feature type="binding site" evidence="8">
    <location>
        <position position="96"/>
    </location>
    <ligand>
        <name>ATP</name>
        <dbReference type="ChEBI" id="CHEBI:30616"/>
    </ligand>
</feature>
<protein>
    <recommendedName>
        <fullName evidence="8">Protein nucleotidyltransferase YdiU</fullName>
        <ecNumber evidence="8">2.7.7.-</ecNumber>
    </recommendedName>
    <alternativeName>
        <fullName evidence="8">Protein adenylyltransferase YdiU</fullName>
        <ecNumber evidence="8">2.7.7.108</ecNumber>
    </alternativeName>
    <alternativeName>
        <fullName evidence="8">Protein uridylyltransferase YdiU</fullName>
        <ecNumber evidence="8">2.7.7.-</ecNumber>
    </alternativeName>
</protein>
<dbReference type="PANTHER" id="PTHR32057">
    <property type="entry name" value="PROTEIN ADENYLYLTRANSFERASE SELO, MITOCHONDRIAL"/>
    <property type="match status" value="1"/>
</dbReference>
<keyword evidence="3 8" id="KW-0548">Nucleotidyltransferase</keyword>
<comment type="catalytic activity">
    <reaction evidence="8">
        <text>L-seryl-[protein] + ATP = 3-O-(5'-adenylyl)-L-seryl-[protein] + diphosphate</text>
        <dbReference type="Rhea" id="RHEA:58120"/>
        <dbReference type="Rhea" id="RHEA-COMP:9863"/>
        <dbReference type="Rhea" id="RHEA-COMP:15073"/>
        <dbReference type="ChEBI" id="CHEBI:29999"/>
        <dbReference type="ChEBI" id="CHEBI:30616"/>
        <dbReference type="ChEBI" id="CHEBI:33019"/>
        <dbReference type="ChEBI" id="CHEBI:142516"/>
        <dbReference type="EC" id="2.7.7.108"/>
    </reaction>
</comment>
<evidence type="ECO:0000256" key="3">
    <source>
        <dbReference type="ARBA" id="ARBA00022695"/>
    </source>
</evidence>
<sequence>MTESTLSAPAIPFQHSYTTLPDRLWVPVDPTPVSAPRLLVLNETLAHELGIATQLGSPLAPAMLAGNVLPPGAKPIALAYAGHQFAHFVPQLGDGRAILLGELRDVAGQRRDVQLKGAGPTPFSRGGDGRAAIGPVLREFLVSEAMHALGVPTTRSLAAVTTGEAVWREVPLPGAVLARVAASHLRVGTFQFAAARNDMESLRALTSYALTRHYPDLADSARPALALLRAVGERQAALVASWMHVGFIHGVMNTDNSSISGETLDYGPCAFLDEYDPGKVFSSIDRRGRYAFANQAVIAHWNLARLAECLLPLIDSDDDIALDMADEAISEFPLRFRQRWLDGMRAKLGLSSSEEGDEALANDLLTAMQAAGADYTVVFRSLSALAGDTGASGNRGADLPSSADFDAWLARWRERCARDPLASAGREAKMRATNPAVIPRNHLVEQALASAAEGDLAPFHALLAAVRRPFDDDAATRPYMQPPQPDQRVTRTFCGT</sequence>
<dbReference type="EC" id="2.7.7.-" evidence="8"/>
<keyword evidence="8" id="KW-0464">Manganese</keyword>
<comment type="function">
    <text evidence="8">Nucleotidyltransferase involved in the post-translational modification of proteins. It can catalyze the addition of adenosine monophosphate (AMP) or uridine monophosphate (UMP) to a protein, resulting in modifications known as AMPylation and UMPylation.</text>
</comment>
<keyword evidence="6 8" id="KW-0067">ATP-binding</keyword>
<feature type="binding site" evidence="8">
    <location>
        <position position="265"/>
    </location>
    <ligand>
        <name>ATP</name>
        <dbReference type="ChEBI" id="CHEBI:30616"/>
    </ligand>
</feature>
<feature type="binding site" evidence="8">
    <location>
        <position position="128"/>
    </location>
    <ligand>
        <name>ATP</name>
        <dbReference type="ChEBI" id="CHEBI:30616"/>
    </ligand>
</feature>
<feature type="binding site" evidence="8">
    <location>
        <position position="129"/>
    </location>
    <ligand>
        <name>ATP</name>
        <dbReference type="ChEBI" id="CHEBI:30616"/>
    </ligand>
</feature>
<feature type="binding site" evidence="8">
    <location>
        <position position="93"/>
    </location>
    <ligand>
        <name>ATP</name>
        <dbReference type="ChEBI" id="CHEBI:30616"/>
    </ligand>
</feature>
<comment type="similarity">
    <text evidence="1 8">Belongs to the SELO family.</text>
</comment>
<dbReference type="Proteomes" id="UP000294599">
    <property type="component" value="Unassembled WGS sequence"/>
</dbReference>
<accession>A0A4S3KU94</accession>
<feature type="binding site" evidence="8">
    <location>
        <position position="179"/>
    </location>
    <ligand>
        <name>ATP</name>
        <dbReference type="ChEBI" id="CHEBI:30616"/>
    </ligand>
</feature>
<feature type="binding site" evidence="8">
    <location>
        <position position="116"/>
    </location>
    <ligand>
        <name>ATP</name>
        <dbReference type="ChEBI" id="CHEBI:30616"/>
    </ligand>
</feature>
<comment type="catalytic activity">
    <reaction evidence="8">
        <text>L-tyrosyl-[protein] + UTP = O-(5'-uridylyl)-L-tyrosyl-[protein] + diphosphate</text>
        <dbReference type="Rhea" id="RHEA:83887"/>
        <dbReference type="Rhea" id="RHEA-COMP:10136"/>
        <dbReference type="Rhea" id="RHEA-COMP:20238"/>
        <dbReference type="ChEBI" id="CHEBI:33019"/>
        <dbReference type="ChEBI" id="CHEBI:46398"/>
        <dbReference type="ChEBI" id="CHEBI:46858"/>
        <dbReference type="ChEBI" id="CHEBI:90602"/>
    </reaction>
</comment>
<feature type="region of interest" description="Disordered" evidence="9">
    <location>
        <begin position="476"/>
        <end position="496"/>
    </location>
</feature>
<evidence type="ECO:0000313" key="10">
    <source>
        <dbReference type="EMBL" id="TCT01461.1"/>
    </source>
</evidence>
<comment type="catalytic activity">
    <reaction evidence="8">
        <text>L-tyrosyl-[protein] + ATP = O-(5'-adenylyl)-L-tyrosyl-[protein] + diphosphate</text>
        <dbReference type="Rhea" id="RHEA:54288"/>
        <dbReference type="Rhea" id="RHEA-COMP:10136"/>
        <dbReference type="Rhea" id="RHEA-COMP:13846"/>
        <dbReference type="ChEBI" id="CHEBI:30616"/>
        <dbReference type="ChEBI" id="CHEBI:33019"/>
        <dbReference type="ChEBI" id="CHEBI:46858"/>
        <dbReference type="ChEBI" id="CHEBI:83624"/>
        <dbReference type="EC" id="2.7.7.108"/>
    </reaction>
</comment>
<dbReference type="Pfam" id="PF02696">
    <property type="entry name" value="SelO"/>
    <property type="match status" value="1"/>
</dbReference>
<keyword evidence="4 8" id="KW-0479">Metal-binding</keyword>
<comment type="caution">
    <text evidence="10">The sequence shown here is derived from an EMBL/GenBank/DDBJ whole genome shotgun (WGS) entry which is preliminary data.</text>
</comment>
<feature type="binding site" evidence="8">
    <location>
        <position position="186"/>
    </location>
    <ligand>
        <name>ATP</name>
        <dbReference type="ChEBI" id="CHEBI:30616"/>
    </ligand>
</feature>
<dbReference type="GO" id="GO:0005524">
    <property type="term" value="F:ATP binding"/>
    <property type="evidence" value="ECO:0007669"/>
    <property type="project" value="UniProtKB-UniRule"/>
</dbReference>
<feature type="binding site" evidence="8">
    <location>
        <position position="256"/>
    </location>
    <ligand>
        <name>Mg(2+)</name>
        <dbReference type="ChEBI" id="CHEBI:18420"/>
    </ligand>
</feature>
<comment type="catalytic activity">
    <reaction evidence="8">
        <text>L-histidyl-[protein] + UTP = N(tele)-(5'-uridylyl)-L-histidyl-[protein] + diphosphate</text>
        <dbReference type="Rhea" id="RHEA:83891"/>
        <dbReference type="Rhea" id="RHEA-COMP:9745"/>
        <dbReference type="Rhea" id="RHEA-COMP:20239"/>
        <dbReference type="ChEBI" id="CHEBI:29979"/>
        <dbReference type="ChEBI" id="CHEBI:33019"/>
        <dbReference type="ChEBI" id="CHEBI:46398"/>
        <dbReference type="ChEBI" id="CHEBI:233474"/>
    </reaction>
</comment>
<keyword evidence="7 8" id="KW-0460">Magnesium</keyword>
<dbReference type="RefSeq" id="WP_123522900.1">
    <property type="nucleotide sequence ID" value="NZ_JBHLWF010000003.1"/>
</dbReference>
<feature type="active site" description="Proton acceptor" evidence="8">
    <location>
        <position position="255"/>
    </location>
</feature>
<gene>
    <name evidence="8" type="primary">ydiU</name>
    <name evidence="8" type="synonym">selO</name>
    <name evidence="10" type="ORF">EDC25_101331</name>
</gene>
<dbReference type="AlphaFoldDB" id="A0A4S3KU94"/>
<dbReference type="GO" id="GO:0030145">
    <property type="term" value="F:manganese ion binding"/>
    <property type="evidence" value="ECO:0007669"/>
    <property type="project" value="UniProtKB-UniRule"/>
</dbReference>
<keyword evidence="11" id="KW-1185">Reference proteome</keyword>
<evidence type="ECO:0000313" key="11">
    <source>
        <dbReference type="Proteomes" id="UP000294599"/>
    </source>
</evidence>
<evidence type="ECO:0000256" key="4">
    <source>
        <dbReference type="ARBA" id="ARBA00022723"/>
    </source>
</evidence>
<evidence type="ECO:0000256" key="6">
    <source>
        <dbReference type="ARBA" id="ARBA00022840"/>
    </source>
</evidence>
<name>A0A4S3KU94_9GAMM</name>
<dbReference type="HAMAP" id="MF_00692">
    <property type="entry name" value="SelO"/>
    <property type="match status" value="1"/>
</dbReference>
<reference evidence="10 11" key="1">
    <citation type="submission" date="2019-03" db="EMBL/GenBank/DDBJ databases">
        <title>Genomic Encyclopedia of Type Strains, Phase IV (KMG-IV): sequencing the most valuable type-strain genomes for metagenomic binning, comparative biology and taxonomic classification.</title>
        <authorList>
            <person name="Goeker M."/>
        </authorList>
    </citation>
    <scope>NUCLEOTIDE SEQUENCE [LARGE SCALE GENOMIC DNA]</scope>
    <source>
        <strain evidence="10 11">DSM 21944</strain>
    </source>
</reference>
<comment type="catalytic activity">
    <reaction evidence="8">
        <text>L-threonyl-[protein] + ATP = 3-O-(5'-adenylyl)-L-threonyl-[protein] + diphosphate</text>
        <dbReference type="Rhea" id="RHEA:54292"/>
        <dbReference type="Rhea" id="RHEA-COMP:11060"/>
        <dbReference type="Rhea" id="RHEA-COMP:13847"/>
        <dbReference type="ChEBI" id="CHEBI:30013"/>
        <dbReference type="ChEBI" id="CHEBI:30616"/>
        <dbReference type="ChEBI" id="CHEBI:33019"/>
        <dbReference type="ChEBI" id="CHEBI:138113"/>
        <dbReference type="EC" id="2.7.7.108"/>
    </reaction>
</comment>
<dbReference type="PANTHER" id="PTHR32057:SF14">
    <property type="entry name" value="PROTEIN ADENYLYLTRANSFERASE SELO, MITOCHONDRIAL"/>
    <property type="match status" value="1"/>
</dbReference>
<evidence type="ECO:0000256" key="9">
    <source>
        <dbReference type="SAM" id="MobiDB-lite"/>
    </source>
</evidence>
<dbReference type="EC" id="2.7.7.108" evidence="8"/>
<feature type="binding site" evidence="8">
    <location>
        <position position="95"/>
    </location>
    <ligand>
        <name>ATP</name>
        <dbReference type="ChEBI" id="CHEBI:30616"/>
    </ligand>
</feature>
<evidence type="ECO:0000256" key="1">
    <source>
        <dbReference type="ARBA" id="ARBA00009747"/>
    </source>
</evidence>
<proteinExistence type="inferred from homology"/>
<dbReference type="OrthoDB" id="9776281at2"/>
<comment type="catalytic activity">
    <reaction evidence="8">
        <text>L-seryl-[protein] + UTP = O-(5'-uridylyl)-L-seryl-[protein] + diphosphate</text>
        <dbReference type="Rhea" id="RHEA:64604"/>
        <dbReference type="Rhea" id="RHEA-COMP:9863"/>
        <dbReference type="Rhea" id="RHEA-COMP:16635"/>
        <dbReference type="ChEBI" id="CHEBI:29999"/>
        <dbReference type="ChEBI" id="CHEBI:33019"/>
        <dbReference type="ChEBI" id="CHEBI:46398"/>
        <dbReference type="ChEBI" id="CHEBI:156051"/>
    </reaction>
</comment>
<dbReference type="InterPro" id="IPR003846">
    <property type="entry name" value="SelO"/>
</dbReference>
<dbReference type="NCBIfam" id="NF000658">
    <property type="entry name" value="PRK00029.1"/>
    <property type="match status" value="1"/>
</dbReference>